<dbReference type="Proteomes" id="UP000186817">
    <property type="component" value="Unassembled WGS sequence"/>
</dbReference>
<proteinExistence type="predicted"/>
<sequence length="32" mass="4030">YYDVFRPRTPSWRRRKRPKWTQNSRPARPGGR</sequence>
<name>A0A1Q9BRA2_SYMMI</name>
<accession>A0A1Q9BRA2</accession>
<feature type="region of interest" description="Disordered" evidence="1">
    <location>
        <begin position="1"/>
        <end position="32"/>
    </location>
</feature>
<comment type="caution">
    <text evidence="2">The sequence shown here is derived from an EMBL/GenBank/DDBJ whole genome shotgun (WGS) entry which is preliminary data.</text>
</comment>
<keyword evidence="3" id="KW-1185">Reference proteome</keyword>
<dbReference type="EMBL" id="LSRX01005992">
    <property type="protein sequence ID" value="OLP73228.1"/>
    <property type="molecule type" value="Genomic_DNA"/>
</dbReference>
<organism evidence="2 3">
    <name type="scientific">Symbiodinium microadriaticum</name>
    <name type="common">Dinoflagellate</name>
    <name type="synonym">Zooxanthella microadriatica</name>
    <dbReference type="NCBI Taxonomy" id="2951"/>
    <lineage>
        <taxon>Eukaryota</taxon>
        <taxon>Sar</taxon>
        <taxon>Alveolata</taxon>
        <taxon>Dinophyceae</taxon>
        <taxon>Suessiales</taxon>
        <taxon>Symbiodiniaceae</taxon>
        <taxon>Symbiodinium</taxon>
    </lineage>
</organism>
<gene>
    <name evidence="2" type="ORF">AK812_SmicGene47611</name>
</gene>
<evidence type="ECO:0000256" key="1">
    <source>
        <dbReference type="SAM" id="MobiDB-lite"/>
    </source>
</evidence>
<protein>
    <submittedName>
        <fullName evidence="2">Uncharacterized protein</fullName>
    </submittedName>
</protein>
<reference evidence="2 3" key="1">
    <citation type="submission" date="2016-02" db="EMBL/GenBank/DDBJ databases">
        <title>Genome analysis of coral dinoflagellate symbionts highlights evolutionary adaptations to a symbiotic lifestyle.</title>
        <authorList>
            <person name="Aranda M."/>
            <person name="Li Y."/>
            <person name="Liew Y.J."/>
            <person name="Baumgarten S."/>
            <person name="Simakov O."/>
            <person name="Wilson M."/>
            <person name="Piel J."/>
            <person name="Ashoor H."/>
            <person name="Bougouffa S."/>
            <person name="Bajic V.B."/>
            <person name="Ryu T."/>
            <person name="Ravasi T."/>
            <person name="Bayer T."/>
            <person name="Micklem G."/>
            <person name="Kim H."/>
            <person name="Bhak J."/>
            <person name="Lajeunesse T.C."/>
            <person name="Voolstra C.R."/>
        </authorList>
    </citation>
    <scope>NUCLEOTIDE SEQUENCE [LARGE SCALE GENOMIC DNA]</scope>
    <source>
        <strain evidence="2 3">CCMP2467</strain>
    </source>
</reference>
<evidence type="ECO:0000313" key="2">
    <source>
        <dbReference type="EMBL" id="OLP73228.1"/>
    </source>
</evidence>
<dbReference type="AlphaFoldDB" id="A0A1Q9BRA2"/>
<feature type="non-terminal residue" evidence="2">
    <location>
        <position position="1"/>
    </location>
</feature>
<feature type="non-terminal residue" evidence="2">
    <location>
        <position position="32"/>
    </location>
</feature>
<evidence type="ECO:0000313" key="3">
    <source>
        <dbReference type="Proteomes" id="UP000186817"/>
    </source>
</evidence>